<organism evidence="2 3">
    <name type="scientific">Linderina pennispora</name>
    <dbReference type="NCBI Taxonomy" id="61395"/>
    <lineage>
        <taxon>Eukaryota</taxon>
        <taxon>Fungi</taxon>
        <taxon>Fungi incertae sedis</taxon>
        <taxon>Zoopagomycota</taxon>
        <taxon>Kickxellomycotina</taxon>
        <taxon>Kickxellomycetes</taxon>
        <taxon>Kickxellales</taxon>
        <taxon>Kickxellaceae</taxon>
        <taxon>Linderina</taxon>
    </lineage>
</organism>
<name>A0A1Y1WF76_9FUNG</name>
<evidence type="ECO:0000256" key="1">
    <source>
        <dbReference type="SAM" id="MobiDB-lite"/>
    </source>
</evidence>
<dbReference type="RefSeq" id="XP_040745583.1">
    <property type="nucleotide sequence ID" value="XM_040883085.1"/>
</dbReference>
<dbReference type="EMBL" id="MCFD01000003">
    <property type="protein sequence ID" value="ORX72159.1"/>
    <property type="molecule type" value="Genomic_DNA"/>
</dbReference>
<sequence length="126" mass="14001">MMSNNHSHHRHHHFAEAIFHSRHHRPEQKPAVLANTQDLHNSSGILFVHASDFVHNVAKGEISGPIAACPMGSIDVTANDYVFNGSPSRRELKSLRRHIKETADVNRGASKGRTAARQTRVGSQTR</sequence>
<dbReference type="GeneID" id="63799733"/>
<dbReference type="AlphaFoldDB" id="A0A1Y1WF76"/>
<reference evidence="2 3" key="1">
    <citation type="submission" date="2016-07" db="EMBL/GenBank/DDBJ databases">
        <title>Pervasive Adenine N6-methylation of Active Genes in Fungi.</title>
        <authorList>
            <consortium name="DOE Joint Genome Institute"/>
            <person name="Mondo S.J."/>
            <person name="Dannebaum R.O."/>
            <person name="Kuo R.C."/>
            <person name="Labutti K."/>
            <person name="Haridas S."/>
            <person name="Kuo A."/>
            <person name="Salamov A."/>
            <person name="Ahrendt S.R."/>
            <person name="Lipzen A."/>
            <person name="Sullivan W."/>
            <person name="Andreopoulos W.B."/>
            <person name="Clum A."/>
            <person name="Lindquist E."/>
            <person name="Daum C."/>
            <person name="Ramamoorthy G.K."/>
            <person name="Gryganskyi A."/>
            <person name="Culley D."/>
            <person name="Magnuson J.K."/>
            <person name="James T.Y."/>
            <person name="O'Malley M.A."/>
            <person name="Stajich J.E."/>
            <person name="Spatafora J.W."/>
            <person name="Visel A."/>
            <person name="Grigoriev I.V."/>
        </authorList>
    </citation>
    <scope>NUCLEOTIDE SEQUENCE [LARGE SCALE GENOMIC DNA]</scope>
    <source>
        <strain evidence="2 3">ATCC 12442</strain>
    </source>
</reference>
<keyword evidence="3" id="KW-1185">Reference proteome</keyword>
<protein>
    <submittedName>
        <fullName evidence="2">Uncharacterized protein</fullName>
    </submittedName>
</protein>
<dbReference type="OrthoDB" id="5581108at2759"/>
<feature type="compositionally biased region" description="Polar residues" evidence="1">
    <location>
        <begin position="116"/>
        <end position="126"/>
    </location>
</feature>
<evidence type="ECO:0000313" key="3">
    <source>
        <dbReference type="Proteomes" id="UP000193922"/>
    </source>
</evidence>
<proteinExistence type="predicted"/>
<dbReference type="Proteomes" id="UP000193922">
    <property type="component" value="Unassembled WGS sequence"/>
</dbReference>
<comment type="caution">
    <text evidence="2">The sequence shown here is derived from an EMBL/GenBank/DDBJ whole genome shotgun (WGS) entry which is preliminary data.</text>
</comment>
<evidence type="ECO:0000313" key="2">
    <source>
        <dbReference type="EMBL" id="ORX72159.1"/>
    </source>
</evidence>
<accession>A0A1Y1WF76</accession>
<gene>
    <name evidence="2" type="ORF">DL89DRAFT_109336</name>
</gene>
<feature type="region of interest" description="Disordered" evidence="1">
    <location>
        <begin position="99"/>
        <end position="126"/>
    </location>
</feature>